<protein>
    <recommendedName>
        <fullName evidence="2 5">Peptide-methionine (R)-S-oxide reductase</fullName>
        <ecNumber evidence="2 5">1.8.4.12</ecNumber>
    </recommendedName>
</protein>
<dbReference type="GO" id="GO:0006979">
    <property type="term" value="P:response to oxidative stress"/>
    <property type="evidence" value="ECO:0007669"/>
    <property type="project" value="InterPro"/>
</dbReference>
<dbReference type="Pfam" id="PF01641">
    <property type="entry name" value="SelR"/>
    <property type="match status" value="1"/>
</dbReference>
<evidence type="ECO:0000259" key="6">
    <source>
        <dbReference type="PROSITE" id="PS51790"/>
    </source>
</evidence>
<dbReference type="SUPFAM" id="SSF51316">
    <property type="entry name" value="Mss4-like"/>
    <property type="match status" value="1"/>
</dbReference>
<keyword evidence="5" id="KW-0862">Zinc</keyword>
<evidence type="ECO:0000256" key="4">
    <source>
        <dbReference type="ARBA" id="ARBA00048488"/>
    </source>
</evidence>
<comment type="catalytic activity">
    <reaction evidence="4 5">
        <text>L-methionyl-[protein] + [thioredoxin]-disulfide + H2O = L-methionyl-(R)-S-oxide-[protein] + [thioredoxin]-dithiol</text>
        <dbReference type="Rhea" id="RHEA:24164"/>
        <dbReference type="Rhea" id="RHEA-COMP:10698"/>
        <dbReference type="Rhea" id="RHEA-COMP:10700"/>
        <dbReference type="Rhea" id="RHEA-COMP:12313"/>
        <dbReference type="Rhea" id="RHEA-COMP:12314"/>
        <dbReference type="ChEBI" id="CHEBI:15377"/>
        <dbReference type="ChEBI" id="CHEBI:16044"/>
        <dbReference type="ChEBI" id="CHEBI:29950"/>
        <dbReference type="ChEBI" id="CHEBI:45764"/>
        <dbReference type="ChEBI" id="CHEBI:50058"/>
        <dbReference type="EC" id="1.8.4.12"/>
    </reaction>
</comment>
<feature type="chain" id="PRO_5031599654" description="Peptide-methionine (R)-S-oxide reductase" evidence="5">
    <location>
        <begin position="23"/>
        <end position="239"/>
    </location>
</feature>
<reference evidence="7" key="1">
    <citation type="submission" date="2021-01" db="EMBL/GenBank/DDBJ databases">
        <authorList>
            <person name="Corre E."/>
            <person name="Pelletier E."/>
            <person name="Niang G."/>
            <person name="Scheremetjew M."/>
            <person name="Finn R."/>
            <person name="Kale V."/>
            <person name="Holt S."/>
            <person name="Cochrane G."/>
            <person name="Meng A."/>
            <person name="Brown T."/>
            <person name="Cohen L."/>
        </authorList>
    </citation>
    <scope>NUCLEOTIDE SEQUENCE</scope>
    <source>
        <strain evidence="7">CCMP3107</strain>
    </source>
</reference>
<feature type="signal peptide" evidence="5">
    <location>
        <begin position="1"/>
        <end position="22"/>
    </location>
</feature>
<keyword evidence="3 5" id="KW-0560">Oxidoreductase</keyword>
<dbReference type="PANTHER" id="PTHR10173">
    <property type="entry name" value="METHIONINE SULFOXIDE REDUCTASE"/>
    <property type="match status" value="1"/>
</dbReference>
<dbReference type="PANTHER" id="PTHR10173:SF52">
    <property type="entry name" value="METHIONINE-R-SULFOXIDE REDUCTASE B1"/>
    <property type="match status" value="1"/>
</dbReference>
<dbReference type="EC" id="1.8.4.12" evidence="2 5"/>
<comment type="cofactor">
    <cofactor evidence="5">
        <name>Zn(2+)</name>
        <dbReference type="ChEBI" id="CHEBI:29105"/>
    </cofactor>
    <text evidence="5">Binds 1 zinc ion per subunit.</text>
</comment>
<name>A0A7S4D7B1_HETAK</name>
<proteinExistence type="inferred from homology"/>
<dbReference type="Gene3D" id="2.170.150.20">
    <property type="entry name" value="Peptide methionine sulfoxide reductase"/>
    <property type="match status" value="1"/>
</dbReference>
<sequence>MARVNAFCFLLWFLFTNWAAYGLKISSKTAANQALEGTGELLSRKCFMRGISLLPIAAVLPETVHAADVERAGSLISKSGYDVSPMTKEEVLEAVKDLPGLSKNVLLQAGTERAFTGKTVNGYPHDNKKAGVWVSAASGVPLFSSAQKYDSGTGWPSFWAPYDPDHVLERPDPKDAANNLPGFLRRTEVLDRRSRTHVGHVFNDGPRPTGLRYCMNAAALRFVPEAEFAAAAAAAAAGK</sequence>
<accession>A0A7S4D7B1</accession>
<evidence type="ECO:0000256" key="1">
    <source>
        <dbReference type="ARBA" id="ARBA00007174"/>
    </source>
</evidence>
<dbReference type="NCBIfam" id="TIGR00357">
    <property type="entry name" value="peptide-methionine (R)-S-oxide reductase MsrB"/>
    <property type="match status" value="1"/>
</dbReference>
<feature type="domain" description="MsrB" evidence="6">
    <location>
        <begin position="91"/>
        <end position="225"/>
    </location>
</feature>
<dbReference type="GO" id="GO:0030091">
    <property type="term" value="P:protein repair"/>
    <property type="evidence" value="ECO:0007669"/>
    <property type="project" value="InterPro"/>
</dbReference>
<keyword evidence="5" id="KW-0732">Signal</keyword>
<evidence type="ECO:0000256" key="3">
    <source>
        <dbReference type="ARBA" id="ARBA00023002"/>
    </source>
</evidence>
<dbReference type="GO" id="GO:0033743">
    <property type="term" value="F:peptide-methionine (R)-S-oxide reductase activity"/>
    <property type="evidence" value="ECO:0007669"/>
    <property type="project" value="UniProtKB-EC"/>
</dbReference>
<dbReference type="PROSITE" id="PS51790">
    <property type="entry name" value="MSRB"/>
    <property type="match status" value="1"/>
</dbReference>
<dbReference type="AlphaFoldDB" id="A0A7S4D7B1"/>
<evidence type="ECO:0000313" key="7">
    <source>
        <dbReference type="EMBL" id="CAE0633051.1"/>
    </source>
</evidence>
<dbReference type="GO" id="GO:0046872">
    <property type="term" value="F:metal ion binding"/>
    <property type="evidence" value="ECO:0007669"/>
    <property type="project" value="UniProtKB-KW"/>
</dbReference>
<dbReference type="GO" id="GO:0005737">
    <property type="term" value="C:cytoplasm"/>
    <property type="evidence" value="ECO:0007669"/>
    <property type="project" value="TreeGrafter"/>
</dbReference>
<comment type="similarity">
    <text evidence="1 5">Belongs to the MsrB Met sulfoxide reductase family.</text>
</comment>
<gene>
    <name evidence="7" type="ORF">HAKA00212_LOCUS11763</name>
</gene>
<dbReference type="InterPro" id="IPR011057">
    <property type="entry name" value="Mss4-like_sf"/>
</dbReference>
<evidence type="ECO:0000256" key="5">
    <source>
        <dbReference type="RuleBase" id="RU365044"/>
    </source>
</evidence>
<dbReference type="InterPro" id="IPR028427">
    <property type="entry name" value="Met_Sox_Rdtase_MsrB"/>
</dbReference>
<evidence type="ECO:0000256" key="2">
    <source>
        <dbReference type="ARBA" id="ARBA00012499"/>
    </source>
</evidence>
<dbReference type="InterPro" id="IPR002579">
    <property type="entry name" value="Met_Sox_Rdtase_MsrB_dom"/>
</dbReference>
<organism evidence="7">
    <name type="scientific">Heterosigma akashiwo</name>
    <name type="common">Chromophytic alga</name>
    <name type="synonym">Heterosigma carterae</name>
    <dbReference type="NCBI Taxonomy" id="2829"/>
    <lineage>
        <taxon>Eukaryota</taxon>
        <taxon>Sar</taxon>
        <taxon>Stramenopiles</taxon>
        <taxon>Ochrophyta</taxon>
        <taxon>Raphidophyceae</taxon>
        <taxon>Chattonellales</taxon>
        <taxon>Chattonellaceae</taxon>
        <taxon>Heterosigma</taxon>
    </lineage>
</organism>
<keyword evidence="5" id="KW-0479">Metal-binding</keyword>
<dbReference type="EMBL" id="HBIU01025391">
    <property type="protein sequence ID" value="CAE0633051.1"/>
    <property type="molecule type" value="Transcribed_RNA"/>
</dbReference>